<evidence type="ECO:0000256" key="3">
    <source>
        <dbReference type="ARBA" id="ARBA00022723"/>
    </source>
</evidence>
<protein>
    <recommendedName>
        <fullName evidence="7">Endoribonuclease YbeY</fullName>
        <ecNumber evidence="7">3.1.-.-</ecNumber>
    </recommendedName>
</protein>
<keyword evidence="3 7" id="KW-0479">Metal-binding</keyword>
<keyword evidence="7" id="KW-0963">Cytoplasm</keyword>
<accession>A0A510JBA5</accession>
<dbReference type="Gene3D" id="3.40.390.30">
    <property type="entry name" value="Metalloproteases ('zincins'), catalytic domain"/>
    <property type="match status" value="1"/>
</dbReference>
<dbReference type="KEGG" id="lgo:JCM16774_1399"/>
<dbReference type="GO" id="GO:0004222">
    <property type="term" value="F:metalloendopeptidase activity"/>
    <property type="evidence" value="ECO:0007669"/>
    <property type="project" value="InterPro"/>
</dbReference>
<dbReference type="InterPro" id="IPR023091">
    <property type="entry name" value="MetalPrtase_cat_dom_sf_prd"/>
</dbReference>
<evidence type="ECO:0000256" key="6">
    <source>
        <dbReference type="ARBA" id="ARBA00022833"/>
    </source>
</evidence>
<evidence type="ECO:0000313" key="9">
    <source>
        <dbReference type="Proteomes" id="UP000321606"/>
    </source>
</evidence>
<feature type="binding site" evidence="7">
    <location>
        <position position="123"/>
    </location>
    <ligand>
        <name>Zn(2+)</name>
        <dbReference type="ChEBI" id="CHEBI:29105"/>
        <note>catalytic</note>
    </ligand>
</feature>
<comment type="cofactor">
    <cofactor evidence="7">
        <name>Zn(2+)</name>
        <dbReference type="ChEBI" id="CHEBI:29105"/>
    </cofactor>
    <text evidence="7">Binds 1 zinc ion.</text>
</comment>
<keyword evidence="4 7" id="KW-0255">Endonuclease</keyword>
<keyword evidence="2 7" id="KW-0540">Nuclease</keyword>
<feature type="binding site" evidence="7">
    <location>
        <position position="119"/>
    </location>
    <ligand>
        <name>Zn(2+)</name>
        <dbReference type="ChEBI" id="CHEBI:29105"/>
        <note>catalytic</note>
    </ligand>
</feature>
<dbReference type="PANTHER" id="PTHR46986">
    <property type="entry name" value="ENDORIBONUCLEASE YBEY, CHLOROPLASTIC"/>
    <property type="match status" value="1"/>
</dbReference>
<dbReference type="EC" id="3.1.-.-" evidence="7"/>
<dbReference type="InterPro" id="IPR020549">
    <property type="entry name" value="YbeY_CS"/>
</dbReference>
<dbReference type="InterPro" id="IPR002036">
    <property type="entry name" value="YbeY"/>
</dbReference>
<evidence type="ECO:0000256" key="2">
    <source>
        <dbReference type="ARBA" id="ARBA00022722"/>
    </source>
</evidence>
<keyword evidence="6 7" id="KW-0862">Zinc</keyword>
<sequence length="154" mass="18579">MLECDITYEINEIEEFLDEKKIENFIKFILENEFKEEYSENDYYLSLLIADNKIIRKINKEYRDKDSETDVISFAYNETENIGGMNVLGDIIISLERVKSQAQDYGHSEEREFYYVLCHGMLHLLGYDHIEEEDKKVMREKEEKILKEFNYTRD</sequence>
<evidence type="ECO:0000256" key="7">
    <source>
        <dbReference type="HAMAP-Rule" id="MF_00009"/>
    </source>
</evidence>
<dbReference type="Proteomes" id="UP000321606">
    <property type="component" value="Chromosome"/>
</dbReference>
<feature type="binding site" evidence="7">
    <location>
        <position position="129"/>
    </location>
    <ligand>
        <name>Zn(2+)</name>
        <dbReference type="ChEBI" id="CHEBI:29105"/>
        <note>catalytic</note>
    </ligand>
</feature>
<evidence type="ECO:0000313" key="8">
    <source>
        <dbReference type="EMBL" id="BBM36467.1"/>
    </source>
</evidence>
<dbReference type="HAMAP" id="MF_00009">
    <property type="entry name" value="Endoribonucl_YbeY"/>
    <property type="match status" value="1"/>
</dbReference>
<dbReference type="GO" id="GO:0005737">
    <property type="term" value="C:cytoplasm"/>
    <property type="evidence" value="ECO:0007669"/>
    <property type="project" value="UniProtKB-SubCell"/>
</dbReference>
<dbReference type="Pfam" id="PF02130">
    <property type="entry name" value="YbeY"/>
    <property type="match status" value="1"/>
</dbReference>
<evidence type="ECO:0000256" key="1">
    <source>
        <dbReference type="ARBA" id="ARBA00010875"/>
    </source>
</evidence>
<dbReference type="OrthoDB" id="9807740at2"/>
<keyword evidence="7" id="KW-0698">rRNA processing</keyword>
<comment type="similarity">
    <text evidence="1 7">Belongs to the endoribonuclease YbeY family.</text>
</comment>
<reference evidence="8 9" key="1">
    <citation type="submission" date="2019-07" db="EMBL/GenBank/DDBJ databases">
        <title>Complete Genome Sequence of Leptotrichia goodfellowii Strain JCM 16774.</title>
        <authorList>
            <person name="Watanabe S."/>
            <person name="Cui L."/>
        </authorList>
    </citation>
    <scope>NUCLEOTIDE SEQUENCE [LARGE SCALE GENOMIC DNA]</scope>
    <source>
        <strain evidence="8 9">JCM16774</strain>
    </source>
</reference>
<comment type="subcellular location">
    <subcellularLocation>
        <location evidence="7">Cytoplasm</location>
    </subcellularLocation>
</comment>
<evidence type="ECO:0000256" key="4">
    <source>
        <dbReference type="ARBA" id="ARBA00022759"/>
    </source>
</evidence>
<proteinExistence type="inferred from homology"/>
<dbReference type="GO" id="GO:0004521">
    <property type="term" value="F:RNA endonuclease activity"/>
    <property type="evidence" value="ECO:0007669"/>
    <property type="project" value="UniProtKB-UniRule"/>
</dbReference>
<dbReference type="PROSITE" id="PS01306">
    <property type="entry name" value="UPF0054"/>
    <property type="match status" value="1"/>
</dbReference>
<name>A0A510JBA5_9FUSO</name>
<dbReference type="STRING" id="714315.GCA_000516535_01405"/>
<dbReference type="GO" id="GO:0006364">
    <property type="term" value="P:rRNA processing"/>
    <property type="evidence" value="ECO:0007669"/>
    <property type="project" value="UniProtKB-UniRule"/>
</dbReference>
<evidence type="ECO:0000256" key="5">
    <source>
        <dbReference type="ARBA" id="ARBA00022801"/>
    </source>
</evidence>
<gene>
    <name evidence="7" type="primary">ybeY</name>
    <name evidence="8" type="ORF">JCM16774_1399</name>
</gene>
<dbReference type="AlphaFoldDB" id="A0A510JBA5"/>
<dbReference type="EMBL" id="AP019822">
    <property type="protein sequence ID" value="BBM36467.1"/>
    <property type="molecule type" value="Genomic_DNA"/>
</dbReference>
<organism evidence="8 9">
    <name type="scientific">Pseudoleptotrichia goodfellowii</name>
    <dbReference type="NCBI Taxonomy" id="157692"/>
    <lineage>
        <taxon>Bacteria</taxon>
        <taxon>Fusobacteriati</taxon>
        <taxon>Fusobacteriota</taxon>
        <taxon>Fusobacteriia</taxon>
        <taxon>Fusobacteriales</taxon>
        <taxon>Leptotrichiaceae</taxon>
        <taxon>Pseudoleptotrichia</taxon>
    </lineage>
</organism>
<dbReference type="RefSeq" id="WP_026737760.1">
    <property type="nucleotide sequence ID" value="NZ_AP019822.1"/>
</dbReference>
<comment type="function">
    <text evidence="7">Single strand-specific metallo-endoribonuclease involved in late-stage 70S ribosome quality control and in maturation of the 3' terminus of the 16S rRNA.</text>
</comment>
<dbReference type="NCBIfam" id="TIGR00043">
    <property type="entry name" value="rRNA maturation RNase YbeY"/>
    <property type="match status" value="1"/>
</dbReference>
<keyword evidence="7" id="KW-0690">Ribosome biogenesis</keyword>
<dbReference type="GO" id="GO:0008270">
    <property type="term" value="F:zinc ion binding"/>
    <property type="evidence" value="ECO:0007669"/>
    <property type="project" value="UniProtKB-UniRule"/>
</dbReference>
<dbReference type="PANTHER" id="PTHR46986:SF1">
    <property type="entry name" value="ENDORIBONUCLEASE YBEY, CHLOROPLASTIC"/>
    <property type="match status" value="1"/>
</dbReference>
<dbReference type="SUPFAM" id="SSF55486">
    <property type="entry name" value="Metalloproteases ('zincins'), catalytic domain"/>
    <property type="match status" value="1"/>
</dbReference>
<keyword evidence="5 7" id="KW-0378">Hydrolase</keyword>